<comment type="caution">
    <text evidence="4">The sequence shown here is derived from an EMBL/GenBank/DDBJ whole genome shotgun (WGS) entry which is preliminary data.</text>
</comment>
<dbReference type="GO" id="GO:0005737">
    <property type="term" value="C:cytoplasm"/>
    <property type="evidence" value="ECO:0007669"/>
    <property type="project" value="TreeGrafter"/>
</dbReference>
<evidence type="ECO:0000259" key="3">
    <source>
        <dbReference type="Pfam" id="PF24181"/>
    </source>
</evidence>
<protein>
    <recommendedName>
        <fullName evidence="6">ARM repeat-containing protein</fullName>
    </recommendedName>
</protein>
<dbReference type="Pfam" id="PF24181">
    <property type="entry name" value="TPR_TTI1_C"/>
    <property type="match status" value="1"/>
</dbReference>
<dbReference type="AlphaFoldDB" id="A0A1X2GK54"/>
<dbReference type="SUPFAM" id="SSF48371">
    <property type="entry name" value="ARM repeat"/>
    <property type="match status" value="2"/>
</dbReference>
<dbReference type="InterPro" id="IPR057567">
    <property type="entry name" value="TPR_TTI1_C"/>
</dbReference>
<feature type="domain" description="TTI1 N-terminal TPR" evidence="2">
    <location>
        <begin position="13"/>
        <end position="375"/>
    </location>
</feature>
<dbReference type="InterPro" id="IPR016024">
    <property type="entry name" value="ARM-type_fold"/>
</dbReference>
<dbReference type="Pfam" id="PF24176">
    <property type="entry name" value="TPR_TTI1_2nd"/>
    <property type="match status" value="1"/>
</dbReference>
<gene>
    <name evidence="4" type="ORF">DM01DRAFT_1335265</name>
</gene>
<dbReference type="Pfam" id="PF21547">
    <property type="entry name" value="TTI1"/>
    <property type="match status" value="1"/>
</dbReference>
<dbReference type="InterPro" id="IPR057566">
    <property type="entry name" value="TPR_TTI1_N"/>
</dbReference>
<evidence type="ECO:0000313" key="5">
    <source>
        <dbReference type="Proteomes" id="UP000242146"/>
    </source>
</evidence>
<organism evidence="4 5">
    <name type="scientific">Hesseltinella vesiculosa</name>
    <dbReference type="NCBI Taxonomy" id="101127"/>
    <lineage>
        <taxon>Eukaryota</taxon>
        <taxon>Fungi</taxon>
        <taxon>Fungi incertae sedis</taxon>
        <taxon>Mucoromycota</taxon>
        <taxon>Mucoromycotina</taxon>
        <taxon>Mucoromycetes</taxon>
        <taxon>Mucorales</taxon>
        <taxon>Cunninghamellaceae</taxon>
        <taxon>Hesseltinella</taxon>
    </lineage>
</organism>
<dbReference type="Proteomes" id="UP000242146">
    <property type="component" value="Unassembled WGS sequence"/>
</dbReference>
<accession>A0A1X2GK54</accession>
<dbReference type="InterPro" id="IPR052587">
    <property type="entry name" value="TELO2-interacting_protein_1"/>
</dbReference>
<evidence type="ECO:0000256" key="1">
    <source>
        <dbReference type="SAM" id="MobiDB-lite"/>
    </source>
</evidence>
<dbReference type="EMBL" id="MCGT01000012">
    <property type="protein sequence ID" value="ORX54973.1"/>
    <property type="molecule type" value="Genomic_DNA"/>
</dbReference>
<dbReference type="PANTHER" id="PTHR18460:SF3">
    <property type="entry name" value="TELO2-INTERACTING PROTEIN 1 HOMOLOG"/>
    <property type="match status" value="1"/>
</dbReference>
<dbReference type="OrthoDB" id="49511at2759"/>
<reference evidence="4 5" key="1">
    <citation type="submission" date="2016-07" db="EMBL/GenBank/DDBJ databases">
        <title>Pervasive Adenine N6-methylation of Active Genes in Fungi.</title>
        <authorList>
            <consortium name="DOE Joint Genome Institute"/>
            <person name="Mondo S.J."/>
            <person name="Dannebaum R.O."/>
            <person name="Kuo R.C."/>
            <person name="Labutti K."/>
            <person name="Haridas S."/>
            <person name="Kuo A."/>
            <person name="Salamov A."/>
            <person name="Ahrendt S.R."/>
            <person name="Lipzen A."/>
            <person name="Sullivan W."/>
            <person name="Andreopoulos W.B."/>
            <person name="Clum A."/>
            <person name="Lindquist E."/>
            <person name="Daum C."/>
            <person name="Ramamoorthy G.K."/>
            <person name="Gryganskyi A."/>
            <person name="Culley D."/>
            <person name="Magnuson J.K."/>
            <person name="James T.Y."/>
            <person name="O'Malley M.A."/>
            <person name="Stajich J.E."/>
            <person name="Spatafora J.W."/>
            <person name="Visel A."/>
            <person name="Grigoriev I.V."/>
        </authorList>
    </citation>
    <scope>NUCLEOTIDE SEQUENCE [LARGE SCALE GENOMIC DNA]</scope>
    <source>
        <strain evidence="4 5">NRRL 3301</strain>
    </source>
</reference>
<dbReference type="STRING" id="101127.A0A1X2GK54"/>
<evidence type="ECO:0008006" key="6">
    <source>
        <dbReference type="Google" id="ProtNLM"/>
    </source>
</evidence>
<dbReference type="Pfam" id="PF24173">
    <property type="entry name" value="TPR_TTI1_N"/>
    <property type="match status" value="1"/>
</dbReference>
<dbReference type="PANTHER" id="PTHR18460">
    <property type="entry name" value="TEL2 INTERACTING PROTEIN 1 TTI1 FAMILY MEMBER"/>
    <property type="match status" value="1"/>
</dbReference>
<keyword evidence="5" id="KW-1185">Reference proteome</keyword>
<feature type="compositionally biased region" description="Basic and acidic residues" evidence="1">
    <location>
        <begin position="896"/>
        <end position="911"/>
    </location>
</feature>
<name>A0A1X2GK54_9FUNG</name>
<sequence>MSHEHQQRKDLYARLKATCVPLLDSKVPMTLDDCKRAAATLYQLDKVLQAIDDPEMVLDMALIDTILFPLLHCFKTLIQSRISSDQTFEALLRCFLFLLAKTIWPLTFDATMLKQCLMLFTTCLQVTNNSSSSSGALDDIKVLTIQCLGLTLPIPLTTTPRSPLFLQSQLAMHLRPVLKEDTFKGVLAQCAAELLACAQRDMLLDLRLLALDTVRQLLHDNINDPVLLAPIFPGLTSVLCKIVWQKQEKEHHQVIAYTLTILADLICIVMNDERLENHDQEPASLQELTEVWRDQNKKQEKGDDLKGEDDDWLATTRTALHGLLRQVAKVRLHAHWQVRLAFVDLAGALLEHCLLSLPDCLPICLDTLVLAVDDDMHQVAGACQDVLIRLRVKPIFTTQVVPLLKQGLYDAMTQLPRRLISGDEGEKANACQHVIGHVKILQEPSSTVLDTILSRVTDGWLAALEIDVHGLQVLDEQSAGLQLEMGQNTQAGEMISEHVRRFPTLRFKHLASDASSAQAMRMLQVIGAVSPEVLQRWLDHFLSYVLLDPLAPRLENVVPQAALVVYGLLTGGMVPDKTMANRDGTAMMDLVDGSETLDGGSRERQSLATLTNQLLVDMVDSLTAATSCTTSKDLTTSLSPASSTLDASALASIVAPSSLSATHAVDLEQNLVVTVCLQLQIVSLAAGLVPGDLLQDHLMTLLYPMLAHLGSKNVAIHEYALTALDNVAVLCGQPNAADLAVANVDYIINAVSRRISLLLDNPQAPLVLTALIHVTGASSLSYLQDSIDEVFDALTRYHQHPTLCLDLCSVLFETVRAAAASAPPLPLLAPAHEKPSPDHTSQPSPSILRFIQQYRDSRPASDSGSQPPKSIDDIGQFFLDQRDQGKTDEDLLDHLTSDKEATADPNGRVDDAPTTSLSSNEELVWTILTHAIHFLSSPSPALRAKMIQLVVDGVRVLAHRTDKLNVLVNDLWPILLHRLDDSVPYVTFYAVMLIQAFAKVSGDFIESRFMKDVWPRFQRYLQQGQQAGMSLNYSTYSYPHRLQRCVLETLILVVQFMQPKQPVVADMARASEWLLSDQVHPDLQSLTCQLYTSLYAICPDTLWFVVFAMTPMQSIAPPSQLGIALSPFILPAWLRKQDKHFFTNASLLLHAFNPC</sequence>
<feature type="region of interest" description="Disordered" evidence="1">
    <location>
        <begin position="896"/>
        <end position="915"/>
    </location>
</feature>
<evidence type="ECO:0000313" key="4">
    <source>
        <dbReference type="EMBL" id="ORX54973.1"/>
    </source>
</evidence>
<dbReference type="InterPro" id="IPR049362">
    <property type="entry name" value="TTI1_rpt"/>
</dbReference>
<proteinExistence type="predicted"/>
<evidence type="ECO:0000259" key="2">
    <source>
        <dbReference type="Pfam" id="PF24173"/>
    </source>
</evidence>
<feature type="domain" description="TTI1 C-terminal TPR" evidence="3">
    <location>
        <begin position="864"/>
        <end position="1103"/>
    </location>
</feature>